<feature type="repeat" description="Cell wall-binding" evidence="2">
    <location>
        <begin position="244"/>
        <end position="263"/>
    </location>
</feature>
<feature type="region of interest" description="Disordered" evidence="3">
    <location>
        <begin position="41"/>
        <end position="66"/>
    </location>
</feature>
<dbReference type="Proteomes" id="UP001523566">
    <property type="component" value="Unassembled WGS sequence"/>
</dbReference>
<dbReference type="Gene3D" id="2.10.270.10">
    <property type="entry name" value="Cholin Binding"/>
    <property type="match status" value="3"/>
</dbReference>
<feature type="repeat" description="Cell wall-binding" evidence="2">
    <location>
        <begin position="141"/>
        <end position="160"/>
    </location>
</feature>
<evidence type="ECO:0000313" key="6">
    <source>
        <dbReference type="Proteomes" id="UP001523566"/>
    </source>
</evidence>
<protein>
    <recommendedName>
        <fullName evidence="7">Transglutaminase-like domain-containing protein</fullName>
    </recommendedName>
</protein>
<comment type="caution">
    <text evidence="5">The sequence shown here is derived from an EMBL/GenBank/DDBJ whole genome shotgun (WGS) entry which is preliminary data.</text>
</comment>
<dbReference type="RefSeq" id="WP_262065019.1">
    <property type="nucleotide sequence ID" value="NZ_JAMXOD010000002.1"/>
</dbReference>
<proteinExistence type="predicted"/>
<feature type="repeat" description="Cell wall-binding" evidence="2">
    <location>
        <begin position="203"/>
        <end position="222"/>
    </location>
</feature>
<feature type="chain" id="PRO_5045602342" description="Transglutaminase-like domain-containing protein" evidence="4">
    <location>
        <begin position="28"/>
        <end position="498"/>
    </location>
</feature>
<dbReference type="Pfam" id="PF19127">
    <property type="entry name" value="Choline_bind_3"/>
    <property type="match status" value="3"/>
</dbReference>
<evidence type="ECO:0000256" key="3">
    <source>
        <dbReference type="SAM" id="MobiDB-lite"/>
    </source>
</evidence>
<keyword evidence="1" id="KW-0677">Repeat</keyword>
<gene>
    <name evidence="5" type="ORF">NK125_02275</name>
</gene>
<dbReference type="EMBL" id="JAMZFW010000002">
    <property type="protein sequence ID" value="MCP1101237.1"/>
    <property type="molecule type" value="Genomic_DNA"/>
</dbReference>
<dbReference type="Gene3D" id="2.20.120.10">
    <property type="entry name" value="Multimodular pneumococcal cell wall endolysin, domain 3"/>
    <property type="match status" value="1"/>
</dbReference>
<evidence type="ECO:0008006" key="7">
    <source>
        <dbReference type="Google" id="ProtNLM"/>
    </source>
</evidence>
<dbReference type="Pfam" id="PF01473">
    <property type="entry name" value="Choline_bind_1"/>
    <property type="match status" value="2"/>
</dbReference>
<keyword evidence="6" id="KW-1185">Reference proteome</keyword>
<feature type="signal peptide" evidence="4">
    <location>
        <begin position="1"/>
        <end position="27"/>
    </location>
</feature>
<evidence type="ECO:0000256" key="2">
    <source>
        <dbReference type="PROSITE-ProRule" id="PRU00591"/>
    </source>
</evidence>
<evidence type="ECO:0000313" key="5">
    <source>
        <dbReference type="EMBL" id="MCP1101237.1"/>
    </source>
</evidence>
<sequence length="498" mass="57143">MQKIMGRIRIGLIVSILCLAFSTAAYAQEPEEATIEQETEVAVTDTEDGQEAQEEQKEIEPQTVEEPVETALQTEDTSKAKWIAEGDNWYYMQADGKLAKNQTLDIDNQTYTFNGNGLMIRGWFQYENMWFYYRYDGGMVKSNWAYVNGIWYYFNENGVMASNQTLDIGGATYSFRGSGAMITGWFQYETTWYYYTGSGAMMKKNWLNQGGVWYYLKDNGVMAANQTLDIGGATYTFNGSGRMVTGWFQYGESWFYYNSSGAMVKNSWAYVHGAWYYLYENGVMAKSEYIQLSDGQYFLQSSGAMFTGWLNHEGKTYYYNGSGRKVFGWSLINGNWHYFDQTTGRMFVNEKTPDGYDVNADGIWLKDAQRAVQEVVDQLISQAGWNLHSCYQWILDNCSYRTMFGTPYGNDEYTWEQWHAINMWETRSGNCYSYAALFGQVAKRLGYSDTQIRSGMLNVWGSGWHVHGWVVINGQIYDPQLNDSYGVDCFGTSPGSYM</sequence>
<evidence type="ECO:0000256" key="1">
    <source>
        <dbReference type="ARBA" id="ARBA00022737"/>
    </source>
</evidence>
<accession>A0ABT1E8C6</accession>
<organism evidence="5 6">
    <name type="scientific">Aequitasia blattaphilus</name>
    <dbReference type="NCBI Taxonomy" id="2949332"/>
    <lineage>
        <taxon>Bacteria</taxon>
        <taxon>Bacillati</taxon>
        <taxon>Bacillota</taxon>
        <taxon>Clostridia</taxon>
        <taxon>Lachnospirales</taxon>
        <taxon>Lachnospiraceae</taxon>
        <taxon>Aequitasia</taxon>
    </lineage>
</organism>
<dbReference type="PROSITE" id="PS51170">
    <property type="entry name" value="CW"/>
    <property type="match status" value="3"/>
</dbReference>
<name>A0ABT1E8C6_9FIRM</name>
<keyword evidence="4" id="KW-0732">Signal</keyword>
<dbReference type="InterPro" id="IPR018337">
    <property type="entry name" value="Cell_wall/Cho-bd_repeat"/>
</dbReference>
<feature type="compositionally biased region" description="Acidic residues" evidence="3">
    <location>
        <begin position="41"/>
        <end position="53"/>
    </location>
</feature>
<dbReference type="SUPFAM" id="SSF69360">
    <property type="entry name" value="Cell wall binding repeat"/>
    <property type="match status" value="2"/>
</dbReference>
<evidence type="ECO:0000256" key="4">
    <source>
        <dbReference type="SAM" id="SignalP"/>
    </source>
</evidence>
<reference evidence="5 6" key="1">
    <citation type="journal article" date="2022" name="Genome Biol. Evol.">
        <title>Host diet, physiology and behaviors set the stage for Lachnospiraceae cladogenesis.</title>
        <authorList>
            <person name="Vera-Ponce De Leon A."/>
            <person name="Schneider M."/>
            <person name="Jahnes B.C."/>
            <person name="Sadowski V."/>
            <person name="Camuy-Velez L.A."/>
            <person name="Duan J."/>
            <person name="Sabree Z.L."/>
        </authorList>
    </citation>
    <scope>NUCLEOTIDE SEQUENCE [LARGE SCALE GENOMIC DNA]</scope>
    <source>
        <strain evidence="5 6">PAL113</strain>
    </source>
</reference>